<sequence length="389" mass="41228">MSSISEQIKTQAIVCRPPENGERKWVLEEVSLTPPADDEVVVELVATGICHTDFICGSVPDEALALGLPPYPRVLGHEGAGYVKSTGAKVTKVREGDSVLLSFSFCKQCHNCQFGAPGFCQKWGLINFSGSRGVFLSSESATLGEEIGGSFFGQSSFSRVTKVKEVSVVKVTEMLNNDDDLKILAPFGCGIQTGAGTITELANAQPADMVAIMGLGAVGLAAVMGAKIRGCRTIIGIDRVASRLELAKSLGATHTIDTTNLKGTLTEEIHAITEGTGTTITVDASGAVPLIQQAVEFTANQGKMILVGVPPMDAGLQIALVPYIMSGKSILGSMEGGVFPEKYVPNLIQWYKAGKLPADKLVKFYAAKDYLQAIKDMEDGITVKPVLVW</sequence>
<keyword evidence="4" id="KW-0560">Oxidoreductase</keyword>
<evidence type="ECO:0000256" key="4">
    <source>
        <dbReference type="ARBA" id="ARBA00023002"/>
    </source>
</evidence>
<protein>
    <recommendedName>
        <fullName evidence="7">Enoyl reductase (ER) domain-containing protein</fullName>
    </recommendedName>
</protein>
<dbReference type="Proteomes" id="UP001265746">
    <property type="component" value="Unassembled WGS sequence"/>
</dbReference>
<comment type="similarity">
    <text evidence="6">Belongs to the zinc-containing alcohol dehydrogenase family.</text>
</comment>
<keyword evidence="5" id="KW-0520">NAD</keyword>
<evidence type="ECO:0000256" key="1">
    <source>
        <dbReference type="ARBA" id="ARBA00001947"/>
    </source>
</evidence>
<dbReference type="GO" id="GO:0051903">
    <property type="term" value="F:S-(hydroxymethyl)glutathione dehydrogenase [NAD(P)+] activity"/>
    <property type="evidence" value="ECO:0007669"/>
    <property type="project" value="TreeGrafter"/>
</dbReference>
<dbReference type="SUPFAM" id="SSF51735">
    <property type="entry name" value="NAD(P)-binding Rossmann-fold domains"/>
    <property type="match status" value="1"/>
</dbReference>
<dbReference type="Pfam" id="PF08240">
    <property type="entry name" value="ADH_N"/>
    <property type="match status" value="1"/>
</dbReference>
<reference evidence="8" key="1">
    <citation type="submission" date="2023-06" db="EMBL/GenBank/DDBJ databases">
        <authorList>
            <person name="Noh H."/>
        </authorList>
    </citation>
    <scope>NUCLEOTIDE SEQUENCE</scope>
    <source>
        <strain evidence="8">DUCC20226</strain>
    </source>
</reference>
<evidence type="ECO:0000256" key="6">
    <source>
        <dbReference type="RuleBase" id="RU361277"/>
    </source>
</evidence>
<keyword evidence="3 6" id="KW-0862">Zinc</keyword>
<evidence type="ECO:0000259" key="7">
    <source>
        <dbReference type="SMART" id="SM00829"/>
    </source>
</evidence>
<evidence type="ECO:0000313" key="9">
    <source>
        <dbReference type="Proteomes" id="UP001265746"/>
    </source>
</evidence>
<dbReference type="InterPro" id="IPR013149">
    <property type="entry name" value="ADH-like_C"/>
</dbReference>
<dbReference type="GO" id="GO:0046294">
    <property type="term" value="P:formaldehyde catabolic process"/>
    <property type="evidence" value="ECO:0007669"/>
    <property type="project" value="TreeGrafter"/>
</dbReference>
<organism evidence="8 9">
    <name type="scientific">Phomopsis amygdali</name>
    <name type="common">Fusicoccum amygdali</name>
    <dbReference type="NCBI Taxonomy" id="1214568"/>
    <lineage>
        <taxon>Eukaryota</taxon>
        <taxon>Fungi</taxon>
        <taxon>Dikarya</taxon>
        <taxon>Ascomycota</taxon>
        <taxon>Pezizomycotina</taxon>
        <taxon>Sordariomycetes</taxon>
        <taxon>Sordariomycetidae</taxon>
        <taxon>Diaporthales</taxon>
        <taxon>Diaporthaceae</taxon>
        <taxon>Diaporthe</taxon>
    </lineage>
</organism>
<dbReference type="InterPro" id="IPR013154">
    <property type="entry name" value="ADH-like_N"/>
</dbReference>
<dbReference type="PANTHER" id="PTHR43880:SF12">
    <property type="entry name" value="ALCOHOL DEHYDROGENASE CLASS-3"/>
    <property type="match status" value="1"/>
</dbReference>
<proteinExistence type="inferred from homology"/>
<dbReference type="SMART" id="SM00829">
    <property type="entry name" value="PKS_ER"/>
    <property type="match status" value="1"/>
</dbReference>
<dbReference type="InterPro" id="IPR011032">
    <property type="entry name" value="GroES-like_sf"/>
</dbReference>
<dbReference type="AlphaFoldDB" id="A0AAD9SAY7"/>
<dbReference type="InterPro" id="IPR036291">
    <property type="entry name" value="NAD(P)-bd_dom_sf"/>
</dbReference>
<keyword evidence="2 6" id="KW-0479">Metal-binding</keyword>
<gene>
    <name evidence="8" type="ORF">N8I77_007275</name>
</gene>
<feature type="domain" description="Enoyl reductase (ER)" evidence="7">
    <location>
        <begin position="21"/>
        <end position="387"/>
    </location>
</feature>
<dbReference type="PANTHER" id="PTHR43880">
    <property type="entry name" value="ALCOHOL DEHYDROGENASE"/>
    <property type="match status" value="1"/>
</dbReference>
<dbReference type="InterPro" id="IPR020843">
    <property type="entry name" value="ER"/>
</dbReference>
<evidence type="ECO:0000313" key="8">
    <source>
        <dbReference type="EMBL" id="KAK2604334.1"/>
    </source>
</evidence>
<dbReference type="EMBL" id="JAUJFL010000004">
    <property type="protein sequence ID" value="KAK2604334.1"/>
    <property type="molecule type" value="Genomic_DNA"/>
</dbReference>
<evidence type="ECO:0000256" key="3">
    <source>
        <dbReference type="ARBA" id="ARBA00022833"/>
    </source>
</evidence>
<dbReference type="PROSITE" id="PS00059">
    <property type="entry name" value="ADH_ZINC"/>
    <property type="match status" value="1"/>
</dbReference>
<accession>A0AAD9SAY7</accession>
<dbReference type="InterPro" id="IPR002328">
    <property type="entry name" value="ADH_Zn_CS"/>
</dbReference>
<dbReference type="SUPFAM" id="SSF50129">
    <property type="entry name" value="GroES-like"/>
    <property type="match status" value="1"/>
</dbReference>
<name>A0AAD9SAY7_PHOAM</name>
<dbReference type="Gene3D" id="3.40.50.720">
    <property type="entry name" value="NAD(P)-binding Rossmann-like Domain"/>
    <property type="match status" value="1"/>
</dbReference>
<dbReference type="GO" id="GO:0005829">
    <property type="term" value="C:cytosol"/>
    <property type="evidence" value="ECO:0007669"/>
    <property type="project" value="TreeGrafter"/>
</dbReference>
<dbReference type="FunFam" id="3.40.50.720:FF:000003">
    <property type="entry name" value="S-(hydroxymethyl)glutathione dehydrogenase"/>
    <property type="match status" value="1"/>
</dbReference>
<comment type="caution">
    <text evidence="8">The sequence shown here is derived from an EMBL/GenBank/DDBJ whole genome shotgun (WGS) entry which is preliminary data.</text>
</comment>
<dbReference type="CDD" id="cd08278">
    <property type="entry name" value="benzyl_alcohol_DH"/>
    <property type="match status" value="1"/>
</dbReference>
<evidence type="ECO:0000256" key="5">
    <source>
        <dbReference type="ARBA" id="ARBA00023027"/>
    </source>
</evidence>
<keyword evidence="9" id="KW-1185">Reference proteome</keyword>
<comment type="cofactor">
    <cofactor evidence="1 6">
        <name>Zn(2+)</name>
        <dbReference type="ChEBI" id="CHEBI:29105"/>
    </cofactor>
</comment>
<dbReference type="GO" id="GO:0008270">
    <property type="term" value="F:zinc ion binding"/>
    <property type="evidence" value="ECO:0007669"/>
    <property type="project" value="InterPro"/>
</dbReference>
<dbReference type="Gene3D" id="3.90.180.10">
    <property type="entry name" value="Medium-chain alcohol dehydrogenases, catalytic domain"/>
    <property type="match status" value="1"/>
</dbReference>
<evidence type="ECO:0000256" key="2">
    <source>
        <dbReference type="ARBA" id="ARBA00022723"/>
    </source>
</evidence>
<dbReference type="Pfam" id="PF00107">
    <property type="entry name" value="ADH_zinc_N"/>
    <property type="match status" value="1"/>
</dbReference>